<keyword evidence="3" id="KW-1185">Reference proteome</keyword>
<organism evidence="2 3">
    <name type="scientific">Sandaracinobacteroides saxicola</name>
    <dbReference type="NCBI Taxonomy" id="2759707"/>
    <lineage>
        <taxon>Bacteria</taxon>
        <taxon>Pseudomonadati</taxon>
        <taxon>Pseudomonadota</taxon>
        <taxon>Alphaproteobacteria</taxon>
        <taxon>Sphingomonadales</taxon>
        <taxon>Sphingosinicellaceae</taxon>
        <taxon>Sandaracinobacteroides</taxon>
    </lineage>
</organism>
<accession>A0A7G5IGY6</accession>
<reference evidence="2 3" key="1">
    <citation type="submission" date="2020-07" db="EMBL/GenBank/DDBJ databases">
        <title>Complete genome sequence for Sandaracinobacter sp. M6.</title>
        <authorList>
            <person name="Tang Y."/>
            <person name="Liu Q."/>
            <person name="Guo Z."/>
            <person name="Lei P."/>
            <person name="Huang B."/>
        </authorList>
    </citation>
    <scope>NUCLEOTIDE SEQUENCE [LARGE SCALE GENOMIC DNA]</scope>
    <source>
        <strain evidence="2 3">M6</strain>
    </source>
</reference>
<evidence type="ECO:0008006" key="4">
    <source>
        <dbReference type="Google" id="ProtNLM"/>
    </source>
</evidence>
<dbReference type="Proteomes" id="UP000515292">
    <property type="component" value="Chromosome"/>
</dbReference>
<evidence type="ECO:0000256" key="1">
    <source>
        <dbReference type="SAM" id="MobiDB-lite"/>
    </source>
</evidence>
<feature type="compositionally biased region" description="Gly residues" evidence="1">
    <location>
        <begin position="132"/>
        <end position="141"/>
    </location>
</feature>
<dbReference type="AlphaFoldDB" id="A0A7G5IGY6"/>
<feature type="region of interest" description="Disordered" evidence="1">
    <location>
        <begin position="132"/>
        <end position="156"/>
    </location>
</feature>
<evidence type="ECO:0000313" key="2">
    <source>
        <dbReference type="EMBL" id="QMW22628.1"/>
    </source>
</evidence>
<gene>
    <name evidence="2" type="ORF">H3309_15155</name>
</gene>
<protein>
    <recommendedName>
        <fullName evidence="4">PEP-CTERM sorting domain-containing protein</fullName>
    </recommendedName>
</protein>
<proteinExistence type="predicted"/>
<name>A0A7G5IGY6_9SPHN</name>
<dbReference type="KEGG" id="sand:H3309_15155"/>
<dbReference type="EMBL" id="CP059851">
    <property type="protein sequence ID" value="QMW22628.1"/>
    <property type="molecule type" value="Genomic_DNA"/>
</dbReference>
<evidence type="ECO:0000313" key="3">
    <source>
        <dbReference type="Proteomes" id="UP000515292"/>
    </source>
</evidence>
<sequence>MIVTQATLKQMCALLAAGGLGAGTTVAVQKVAAKPRPAVVKAAKPAPTPGAQAARAKVSLAQQQVRFEEVVPERGEEGCSSQEATVARLSALQPMLEPGGARVAGVPLPLPGVVPGSNGMPAAPAFIGDGGGVPGSAGGGEAPPVEGPGESKGRPIEQANVPQVAPVPESQAWAMMIVGFGLVGWMIRRARRRAFALSNPVSSAG</sequence>
<dbReference type="RefSeq" id="WP_182295695.1">
    <property type="nucleotide sequence ID" value="NZ_CP059851.1"/>
</dbReference>